<sequence>MVHDGGTNELIKRLQNHELREKMKEDIQYGIPGWDNFIQFAGVEGIFITSVATAKNKEFIGKSLKEIGALKGLEPLEAAFDLLEEENNAVGMVDFYGTESAVTSILKRDEMNACTDGLLSGKPHPRVYGSFPRILGKYVREEKVLSLEEAIYKMTHKAASAMGITNRGLLKKGYYGDITIFNAGTILDKGTFVEPVQYPEGIEYVIVNGQVTVRNGVHTGKRAGQVIRKTELNKLFYSR</sequence>
<protein>
    <submittedName>
        <fullName evidence="1">Uncharacterized protein</fullName>
    </submittedName>
</protein>
<proteinExistence type="predicted"/>
<name>A0A6S6R0Q6_9FIRM</name>
<dbReference type="KEGG" id="acel:acsn021_40630"/>
<evidence type="ECO:0000313" key="2">
    <source>
        <dbReference type="Proteomes" id="UP000515561"/>
    </source>
</evidence>
<dbReference type="SUPFAM" id="SSF51556">
    <property type="entry name" value="Metallo-dependent hydrolases"/>
    <property type="match status" value="1"/>
</dbReference>
<dbReference type="InterPro" id="IPR032466">
    <property type="entry name" value="Metal_Hydrolase"/>
</dbReference>
<dbReference type="AlphaFoldDB" id="A0A6S6R0Q6"/>
<evidence type="ECO:0000313" key="1">
    <source>
        <dbReference type="EMBL" id="BCJ96494.1"/>
    </source>
</evidence>
<dbReference type="InterPro" id="IPR013108">
    <property type="entry name" value="Amidohydro_3"/>
</dbReference>
<keyword evidence="2" id="KW-1185">Reference proteome</keyword>
<dbReference type="Proteomes" id="UP000515561">
    <property type="component" value="Chromosome"/>
</dbReference>
<dbReference type="Gene3D" id="3.20.20.140">
    <property type="entry name" value="Metal-dependent hydrolases"/>
    <property type="match status" value="1"/>
</dbReference>
<gene>
    <name evidence="1" type="ORF">acsn021_40630</name>
</gene>
<reference evidence="1 2" key="1">
    <citation type="journal article" date="2016" name="Int. J. Syst. Evol. Microbiol.">
        <title>Descriptions of Anaerotaenia torta gen. nov., sp. nov. and Anaerocolumna cellulosilytica gen. nov., sp. nov. isolated from a methanogenic reactor of cattle waste.</title>
        <authorList>
            <person name="Uek A."/>
            <person name="Ohtaki Y."/>
            <person name="Kaku N."/>
            <person name="Ueki K."/>
        </authorList>
    </citation>
    <scope>NUCLEOTIDE SEQUENCE [LARGE SCALE GENOMIC DNA]</scope>
    <source>
        <strain evidence="1 2">SN021</strain>
    </source>
</reference>
<dbReference type="EMBL" id="AP023367">
    <property type="protein sequence ID" value="BCJ96494.1"/>
    <property type="molecule type" value="Genomic_DNA"/>
</dbReference>
<dbReference type="InterPro" id="IPR011059">
    <property type="entry name" value="Metal-dep_hydrolase_composite"/>
</dbReference>
<dbReference type="SUPFAM" id="SSF51338">
    <property type="entry name" value="Composite domain of metallo-dependent hydrolases"/>
    <property type="match status" value="1"/>
</dbReference>
<accession>A0A6S6R0Q6</accession>
<dbReference type="GO" id="GO:0016810">
    <property type="term" value="F:hydrolase activity, acting on carbon-nitrogen (but not peptide) bonds"/>
    <property type="evidence" value="ECO:0007669"/>
    <property type="project" value="InterPro"/>
</dbReference>
<dbReference type="Pfam" id="PF07969">
    <property type="entry name" value="Amidohydro_3"/>
    <property type="match status" value="1"/>
</dbReference>
<organism evidence="1 2">
    <name type="scientific">Anaerocolumna cellulosilytica</name>
    <dbReference type="NCBI Taxonomy" id="433286"/>
    <lineage>
        <taxon>Bacteria</taxon>
        <taxon>Bacillati</taxon>
        <taxon>Bacillota</taxon>
        <taxon>Clostridia</taxon>
        <taxon>Lachnospirales</taxon>
        <taxon>Lachnospiraceae</taxon>
        <taxon>Anaerocolumna</taxon>
    </lineage>
</organism>